<dbReference type="RefSeq" id="WP_172693670.1">
    <property type="nucleotide sequence ID" value="NZ_CP106669.1"/>
</dbReference>
<gene>
    <name evidence="2" type="primary">excA</name>
    <name evidence="2" type="ORF">OEZ79_21150</name>
</gene>
<dbReference type="AlphaFoldDB" id="A0A482M1N3"/>
<proteinExistence type="predicted"/>
<dbReference type="Proteomes" id="UP001149314">
    <property type="component" value="Unassembled WGS sequence"/>
</dbReference>
<reference evidence="3" key="1">
    <citation type="submission" date="2018-09" db="EMBL/GenBank/DDBJ databases">
        <authorList>
            <person name="Yuan Q."/>
            <person name="Jiang X."/>
            <person name="Jing Y."/>
            <person name="Cheng Q."/>
            <person name="Zhou D."/>
        </authorList>
    </citation>
    <scope>NUCLEOTIDE SEQUENCE</scope>
    <source>
        <strain evidence="3">150707804</strain>
        <plasmid evidence="3">p707804-1FII</plasmid>
    </source>
</reference>
<evidence type="ECO:0000313" key="2">
    <source>
        <dbReference type="EMBL" id="MDC6640739.1"/>
    </source>
</evidence>
<protein>
    <submittedName>
        <fullName evidence="2">Plasmid IncI1-type surface exclusion protein ExcA</fullName>
    </submittedName>
</protein>
<dbReference type="NCBIfam" id="NF033891">
    <property type="entry name" value="surf_exc_IncI1"/>
    <property type="match status" value="1"/>
</dbReference>
<evidence type="ECO:0000256" key="1">
    <source>
        <dbReference type="SAM" id="Phobius"/>
    </source>
</evidence>
<feature type="transmembrane region" description="Helical" evidence="1">
    <location>
        <begin position="46"/>
        <end position="65"/>
    </location>
</feature>
<name>A0A482M1N3_9ENTR</name>
<feature type="transmembrane region" description="Helical" evidence="1">
    <location>
        <begin position="9"/>
        <end position="34"/>
    </location>
</feature>
<evidence type="ECO:0000313" key="3">
    <source>
        <dbReference type="EMBL" id="QBQ66683.1"/>
    </source>
</evidence>
<geneLocation type="plasmid" evidence="3">
    <name>p707804-1FII</name>
</geneLocation>
<reference evidence="2" key="2">
    <citation type="journal article" date="2023" name="Genes Genomics">
        <title>Genomic insights of Leclercia adecarboxylata strains linked to an outbreak in public hospitals in Mexico.</title>
        <authorList>
            <person name="Barrios-Villa E."/>
            <person name="Pacheco-Flores B."/>
            <person name="Lozano-Zarain P."/>
            <person name="Del Campo-Ortega R."/>
            <person name="de Jesus Ascencio-Montiel I."/>
            <person name="Gonzalez-Leon M."/>
            <person name="Camorlinga-Ponce M."/>
            <person name="Gaytan Cervantes F.J."/>
            <person name="Gonzalez Torres C."/>
            <person name="Aguilar E."/>
            <person name="Gonzalez Ibarra J."/>
            <person name="Torres Lopez F.J."/>
            <person name="Rosas-Vargas H."/>
            <person name="Gonzalez-Bonilla C.R."/>
            <person name="Del Carmen Rocha-Gracia R."/>
        </authorList>
    </citation>
    <scope>NUCLEOTIDE SEQUENCE</scope>
    <source>
        <strain evidence="2">Lac40</strain>
    </source>
</reference>
<dbReference type="EMBL" id="MH909330">
    <property type="protein sequence ID" value="QBQ66683.1"/>
    <property type="molecule type" value="Genomic_DNA"/>
</dbReference>
<organism evidence="3">
    <name type="scientific">Leclercia adecarboxylata</name>
    <dbReference type="NCBI Taxonomy" id="83655"/>
    <lineage>
        <taxon>Bacteria</taxon>
        <taxon>Pseudomonadati</taxon>
        <taxon>Pseudomonadota</taxon>
        <taxon>Gammaproteobacteria</taxon>
        <taxon>Enterobacterales</taxon>
        <taxon>Enterobacteriaceae</taxon>
        <taxon>Leclercia</taxon>
    </lineage>
</organism>
<keyword evidence="1" id="KW-0472">Membrane</keyword>
<sequence>MIERFPKWWFFYLIAKSLFYVAGILGLVFYGVMYLTVALTHPDPTLSTWIIGIACWVLLFAPFAVNRFIASKRKQKIQAVIEKVKQSGYFNPARNGEYFLFWQSTYIGFDFHQGTILYIRIYPGNVMDVIGLDAYSLVRTEVDGSKLCLYTKFATLPMIPLKTGAASSIANHLHAMSHKGYRYSFNFNDVLKKKYHEMEKITGVTVPELI</sequence>
<accession>A0A482M1N3</accession>
<keyword evidence="1" id="KW-0812">Transmembrane</keyword>
<keyword evidence="1" id="KW-1133">Transmembrane helix</keyword>
<keyword evidence="3" id="KW-0614">Plasmid</keyword>
<dbReference type="EMBL" id="JAOURS010000032">
    <property type="protein sequence ID" value="MDC6640739.1"/>
    <property type="molecule type" value="Genomic_DNA"/>
</dbReference>